<dbReference type="EMBL" id="JBGFUD010004079">
    <property type="protein sequence ID" value="MFH4979337.1"/>
    <property type="molecule type" value="Genomic_DNA"/>
</dbReference>
<comment type="caution">
    <text evidence="1">The sequence shown here is derived from an EMBL/GenBank/DDBJ whole genome shotgun (WGS) entry which is preliminary data.</text>
</comment>
<sequence length="306" mass="33587">MATVRGIWGLCSVVRIPQNAALLFNSSISTSSTKTSLFETAVPNKSELAKNLDCLIDELIKTDENVVDNAYVIHRGSPGSRFFHSSSVKSVKELYKEVKKPLSPEIFVSFLSRLSSLAAHESSVHSVSLWLQSAVLPTVDSLPLIQSLTSSQIISLLISLITLKLSETSLFLAVLDNFQSTLQCDLSSVPASKLIQLANVIQQFRVQLDDKTSKLLKDSLLLKTSEIQDPRDVISLLVNVELSDEILEKALEKAKELLPLMLVGDVVALLTELAKRGRRDVDILSLIAASLKANPNHFTVSCKMNF</sequence>
<protein>
    <submittedName>
        <fullName evidence="1">Uncharacterized protein</fullName>
    </submittedName>
</protein>
<evidence type="ECO:0000313" key="2">
    <source>
        <dbReference type="Proteomes" id="UP001608902"/>
    </source>
</evidence>
<keyword evidence="2" id="KW-1185">Reference proteome</keyword>
<reference evidence="1 2" key="1">
    <citation type="submission" date="2024-08" db="EMBL/GenBank/DDBJ databases">
        <title>Gnathostoma spinigerum genome.</title>
        <authorList>
            <person name="Gonzalez-Bertolin B."/>
            <person name="Monzon S."/>
            <person name="Zaballos A."/>
            <person name="Jimenez P."/>
            <person name="Dekumyoy P."/>
            <person name="Varona S."/>
            <person name="Cuesta I."/>
            <person name="Sumanam S."/>
            <person name="Adisakwattana P."/>
            <person name="Gasser R.B."/>
            <person name="Hernandez-Gonzalez A."/>
            <person name="Young N.D."/>
            <person name="Perteguer M.J."/>
        </authorList>
    </citation>
    <scope>NUCLEOTIDE SEQUENCE [LARGE SCALE GENOMIC DNA]</scope>
    <source>
        <strain evidence="1">AL3</strain>
        <tissue evidence="1">Liver</tissue>
    </source>
</reference>
<name>A0ABD6ERM3_9BILA</name>
<proteinExistence type="predicted"/>
<dbReference type="Proteomes" id="UP001608902">
    <property type="component" value="Unassembled WGS sequence"/>
</dbReference>
<evidence type="ECO:0000313" key="1">
    <source>
        <dbReference type="EMBL" id="MFH4979337.1"/>
    </source>
</evidence>
<organism evidence="1 2">
    <name type="scientific">Gnathostoma spinigerum</name>
    <dbReference type="NCBI Taxonomy" id="75299"/>
    <lineage>
        <taxon>Eukaryota</taxon>
        <taxon>Metazoa</taxon>
        <taxon>Ecdysozoa</taxon>
        <taxon>Nematoda</taxon>
        <taxon>Chromadorea</taxon>
        <taxon>Rhabditida</taxon>
        <taxon>Spirurina</taxon>
        <taxon>Gnathostomatomorpha</taxon>
        <taxon>Gnathostomatoidea</taxon>
        <taxon>Gnathostomatidae</taxon>
        <taxon>Gnathostoma</taxon>
    </lineage>
</organism>
<accession>A0ABD6ERM3</accession>
<gene>
    <name evidence="1" type="ORF">AB6A40_006046</name>
</gene>
<dbReference type="AlphaFoldDB" id="A0ABD6ERM3"/>